<comment type="caution">
    <text evidence="1">The sequence shown here is derived from an EMBL/GenBank/DDBJ whole genome shotgun (WGS) entry which is preliminary data.</text>
</comment>
<gene>
    <name evidence="1" type="ORF">FZC75_16320</name>
</gene>
<dbReference type="AlphaFoldDB" id="A0A5D4T4E9"/>
<dbReference type="Proteomes" id="UP000324517">
    <property type="component" value="Unassembled WGS sequence"/>
</dbReference>
<sequence length="239" mass="27544">MDVKEKVKELVRQAVEAYMSEQGNSQEKPTITVLLNYFSSNPELILKAVTEVKQSFTVKLVASKEWEELLKGEQDVLSLDQADYRQLEKLWNFTDLLILPVASFQLVSKLALMVDDDRTSHTAIQFQLLGKPIVIAHNEVELGVYQQILAPHSVQKKLQSYLRTTQKDQVKWVPLKQLLRTAKEQHQQYKDKQPLIMAKHIEHAARENVKTITVPKESKITPVAKDMAREMKIEIQKET</sequence>
<organism evidence="1 2">
    <name type="scientific">Sutcliffiella horikoshii</name>
    <dbReference type="NCBI Taxonomy" id="79883"/>
    <lineage>
        <taxon>Bacteria</taxon>
        <taxon>Bacillati</taxon>
        <taxon>Bacillota</taxon>
        <taxon>Bacilli</taxon>
        <taxon>Bacillales</taxon>
        <taxon>Bacillaceae</taxon>
        <taxon>Sutcliffiella</taxon>
    </lineage>
</organism>
<evidence type="ECO:0008006" key="3">
    <source>
        <dbReference type="Google" id="ProtNLM"/>
    </source>
</evidence>
<dbReference type="EMBL" id="VTET01000008">
    <property type="protein sequence ID" value="TYS70195.1"/>
    <property type="molecule type" value="Genomic_DNA"/>
</dbReference>
<evidence type="ECO:0000313" key="2">
    <source>
        <dbReference type="Proteomes" id="UP000324517"/>
    </source>
</evidence>
<dbReference type="RefSeq" id="WP_148980049.1">
    <property type="nucleotide sequence ID" value="NZ_JBNILM010000006.1"/>
</dbReference>
<reference evidence="1 2" key="1">
    <citation type="submission" date="2019-08" db="EMBL/GenBank/DDBJ databases">
        <title>Bacillus genomes from the desert of Cuatro Cienegas, Coahuila.</title>
        <authorList>
            <person name="Olmedo-Alvarez G."/>
        </authorList>
    </citation>
    <scope>NUCLEOTIDE SEQUENCE [LARGE SCALE GENOMIC DNA]</scope>
    <source>
        <strain evidence="1 2">CH98b_3T</strain>
    </source>
</reference>
<dbReference type="OrthoDB" id="2829679at2"/>
<proteinExistence type="predicted"/>
<accession>A0A5D4T4E9</accession>
<name>A0A5D4T4E9_9BACI</name>
<evidence type="ECO:0000313" key="1">
    <source>
        <dbReference type="EMBL" id="TYS70195.1"/>
    </source>
</evidence>
<protein>
    <recommendedName>
        <fullName evidence="3">Ethanolamine utilization protein</fullName>
    </recommendedName>
</protein>